<keyword evidence="1" id="KW-0378">Hydrolase</keyword>
<protein>
    <submittedName>
        <fullName evidence="1">Glycosidase CRH2</fullName>
    </submittedName>
</protein>
<accession>A0ACC2T986</accession>
<gene>
    <name evidence="1" type="primary">UTR2_8</name>
    <name evidence="1" type="ORF">DSO57_1001284</name>
</gene>
<keyword evidence="2" id="KW-1185">Reference proteome</keyword>
<keyword evidence="1" id="KW-0326">Glycosidase</keyword>
<reference evidence="1" key="1">
    <citation type="submission" date="2022-04" db="EMBL/GenBank/DDBJ databases">
        <title>Genome of the entomopathogenic fungus Entomophthora muscae.</title>
        <authorList>
            <person name="Elya C."/>
            <person name="Lovett B.R."/>
            <person name="Lee E."/>
            <person name="Macias A.M."/>
            <person name="Hajek A.E."/>
            <person name="De Bivort B.L."/>
            <person name="Kasson M.T."/>
            <person name="De Fine Licht H.H."/>
            <person name="Stajich J.E."/>
        </authorList>
    </citation>
    <scope>NUCLEOTIDE SEQUENCE</scope>
    <source>
        <strain evidence="1">Berkeley</strain>
    </source>
</reference>
<comment type="caution">
    <text evidence="1">The sequence shown here is derived from an EMBL/GenBank/DDBJ whole genome shotgun (WGS) entry which is preliminary data.</text>
</comment>
<evidence type="ECO:0000313" key="2">
    <source>
        <dbReference type="Proteomes" id="UP001165960"/>
    </source>
</evidence>
<dbReference type="Proteomes" id="UP001165960">
    <property type="component" value="Unassembled WGS sequence"/>
</dbReference>
<sequence>MGLMILFLVWALALTAVRSNQKCHENLGACDKEFPCCATTGWCGKSFQHCSSLCFQPGNFPGVDCMADPQCESKDYLLSSENVLPESKYTGNYTSTDFTIIGDYEIKDDAVVLKMSKPNAGSTLHSTRYMQYGRVSAKIKTSRTGGVVSSFILVARDKDEIDFEWVGSNVKETQTNWFFKGKFPVWPKNNNQNFPTKDTHAGFSEYTINWTPTQIQWIIDGKVIRTLLKADPQYPTSPAQISFGIWDGGSNEEGTRNWAGGQIDWNSQDMKTQGYFDVHIKDIQVECYKTL</sequence>
<organism evidence="1 2">
    <name type="scientific">Entomophthora muscae</name>
    <dbReference type="NCBI Taxonomy" id="34485"/>
    <lineage>
        <taxon>Eukaryota</taxon>
        <taxon>Fungi</taxon>
        <taxon>Fungi incertae sedis</taxon>
        <taxon>Zoopagomycota</taxon>
        <taxon>Entomophthoromycotina</taxon>
        <taxon>Entomophthoromycetes</taxon>
        <taxon>Entomophthorales</taxon>
        <taxon>Entomophthoraceae</taxon>
        <taxon>Entomophthora</taxon>
    </lineage>
</organism>
<evidence type="ECO:0000313" key="1">
    <source>
        <dbReference type="EMBL" id="KAJ9071036.1"/>
    </source>
</evidence>
<proteinExistence type="predicted"/>
<dbReference type="EMBL" id="QTSX02003553">
    <property type="protein sequence ID" value="KAJ9071036.1"/>
    <property type="molecule type" value="Genomic_DNA"/>
</dbReference>
<name>A0ACC2T986_9FUNG</name>